<dbReference type="AlphaFoldDB" id="A0A066UPQ9"/>
<dbReference type="NCBIfam" id="TIGR02227">
    <property type="entry name" value="sigpep_I_bact"/>
    <property type="match status" value="1"/>
</dbReference>
<protein>
    <recommendedName>
        <fullName evidence="4 8">Signal peptidase I</fullName>
        <ecNumber evidence="3 8">3.4.21.89</ecNumber>
    </recommendedName>
</protein>
<dbReference type="eggNOG" id="COG0681">
    <property type="taxonomic scope" value="Bacteria"/>
</dbReference>
<keyword evidence="8" id="KW-0812">Transmembrane</keyword>
<evidence type="ECO:0000256" key="1">
    <source>
        <dbReference type="ARBA" id="ARBA00000677"/>
    </source>
</evidence>
<comment type="catalytic activity">
    <reaction evidence="1 8">
        <text>Cleavage of hydrophobic, N-terminal signal or leader sequences from secreted and periplasmic proteins.</text>
        <dbReference type="EC" id="3.4.21.89"/>
    </reaction>
</comment>
<proteinExistence type="inferred from homology"/>
<evidence type="ECO:0000256" key="7">
    <source>
        <dbReference type="PIRSR" id="PIRSR600223-1"/>
    </source>
</evidence>
<dbReference type="InterPro" id="IPR019757">
    <property type="entry name" value="Pept_S26A_signal_pept_1_Lys-AS"/>
</dbReference>
<evidence type="ECO:0000259" key="11">
    <source>
        <dbReference type="Pfam" id="PF10502"/>
    </source>
</evidence>
<comment type="caution">
    <text evidence="12">The sequence shown here is derived from an EMBL/GenBank/DDBJ whole genome shotgun (WGS) entry which is preliminary data.</text>
</comment>
<dbReference type="Pfam" id="PF10502">
    <property type="entry name" value="Peptidase_S26"/>
    <property type="match status" value="1"/>
</dbReference>
<gene>
    <name evidence="12" type="ORF">MBO_00465</name>
</gene>
<sequence length="366" mass="41037">MEFDINLVLVPVTLVLLVVWLVDKFALKQHRVAKIANKNLLTAQQQLKSSQNNLQTALEQHQLNGDVDTLIVTDATPQAVKDAHQAHQIAKRDATLAKVNQETAGENVLIRWAYEFLPILLIIVLVRSFVIEPFNIPSSSMVPTLYTGDFIVVNKASYGLRLPITHTKIVDTGSPERGDVAVFRYPLEPKRYYIKRVIGLPGDTVSYNDGVLSINGEAVTTEQTSYSMGESLVNKLLPAQIGSHVFSDKERARFGQEEENYARYYQESLGSHRYNVRYIGDLNSSAGGQFLQDNSPDVITTEGRQWTVRVPEGQYFVLGDNRDSSQDSRYWGFVPEDNLSGKATYIWMHKEPGFKLPSFGRAGAID</sequence>
<evidence type="ECO:0000313" key="12">
    <source>
        <dbReference type="EMBL" id="KDN26124.1"/>
    </source>
</evidence>
<feature type="active site" evidence="7">
    <location>
        <position position="195"/>
    </location>
</feature>
<dbReference type="SUPFAM" id="SSF51306">
    <property type="entry name" value="LexA/Signal peptidase"/>
    <property type="match status" value="1"/>
</dbReference>
<organism evidence="12 13">
    <name type="scientific">Moraxella bovoculi 237</name>
    <dbReference type="NCBI Taxonomy" id="743974"/>
    <lineage>
        <taxon>Bacteria</taxon>
        <taxon>Pseudomonadati</taxon>
        <taxon>Pseudomonadota</taxon>
        <taxon>Gammaproteobacteria</taxon>
        <taxon>Moraxellales</taxon>
        <taxon>Moraxellaceae</taxon>
        <taxon>Moraxella</taxon>
    </lineage>
</organism>
<evidence type="ECO:0000256" key="4">
    <source>
        <dbReference type="ARBA" id="ARBA00019232"/>
    </source>
</evidence>
<feature type="domain" description="Peptidase S26" evidence="11">
    <location>
        <begin position="110"/>
        <end position="347"/>
    </location>
</feature>
<dbReference type="PROSITE" id="PS00760">
    <property type="entry name" value="SPASE_I_2"/>
    <property type="match status" value="1"/>
</dbReference>
<evidence type="ECO:0000256" key="10">
    <source>
        <dbReference type="SAM" id="Coils"/>
    </source>
</evidence>
<accession>A0A066UPQ9</accession>
<dbReference type="GO" id="GO:0016020">
    <property type="term" value="C:membrane"/>
    <property type="evidence" value="ECO:0007669"/>
    <property type="project" value="UniProtKB-SubCell"/>
</dbReference>
<dbReference type="OrthoDB" id="9815782at2"/>
<evidence type="ECO:0000256" key="8">
    <source>
        <dbReference type="RuleBase" id="RU003993"/>
    </source>
</evidence>
<dbReference type="PROSITE" id="PS00501">
    <property type="entry name" value="SPASE_I_1"/>
    <property type="match status" value="1"/>
</dbReference>
<feature type="transmembrane region" description="Helical" evidence="8">
    <location>
        <begin position="6"/>
        <end position="22"/>
    </location>
</feature>
<evidence type="ECO:0000256" key="3">
    <source>
        <dbReference type="ARBA" id="ARBA00013208"/>
    </source>
</evidence>
<dbReference type="InterPro" id="IPR019533">
    <property type="entry name" value="Peptidase_S26"/>
</dbReference>
<evidence type="ECO:0000256" key="9">
    <source>
        <dbReference type="RuleBase" id="RU362042"/>
    </source>
</evidence>
<feature type="coiled-coil region" evidence="10">
    <location>
        <begin position="33"/>
        <end position="60"/>
    </location>
</feature>
<evidence type="ECO:0000256" key="5">
    <source>
        <dbReference type="ARBA" id="ARBA00022670"/>
    </source>
</evidence>
<dbReference type="GO" id="GO:0006465">
    <property type="term" value="P:signal peptide processing"/>
    <property type="evidence" value="ECO:0007669"/>
    <property type="project" value="InterPro"/>
</dbReference>
<keyword evidence="13" id="KW-1185">Reference proteome</keyword>
<keyword evidence="6 8" id="KW-0378">Hydrolase</keyword>
<dbReference type="Gene3D" id="2.10.109.10">
    <property type="entry name" value="Umud Fragment, subunit A"/>
    <property type="match status" value="1"/>
</dbReference>
<keyword evidence="8" id="KW-0472">Membrane</keyword>
<feature type="transmembrane region" description="Helical" evidence="8">
    <location>
        <begin position="112"/>
        <end position="130"/>
    </location>
</feature>
<dbReference type="PROSITE" id="PS00761">
    <property type="entry name" value="SPASE_I_3"/>
    <property type="match status" value="1"/>
</dbReference>
<dbReference type="InterPro" id="IPR036286">
    <property type="entry name" value="LexA/Signal_pep-like_sf"/>
</dbReference>
<comment type="similarity">
    <text evidence="2 9">Belongs to the peptidase S26 family.</text>
</comment>
<evidence type="ECO:0000313" key="13">
    <source>
        <dbReference type="Proteomes" id="UP000035860"/>
    </source>
</evidence>
<dbReference type="Proteomes" id="UP000035860">
    <property type="component" value="Unassembled WGS sequence"/>
</dbReference>
<name>A0A066UPQ9_9GAMM</name>
<dbReference type="InterPro" id="IPR019756">
    <property type="entry name" value="Pept_S26A_signal_pept_1_Ser-AS"/>
</dbReference>
<dbReference type="PANTHER" id="PTHR43390:SF1">
    <property type="entry name" value="CHLOROPLAST PROCESSING PEPTIDASE"/>
    <property type="match status" value="1"/>
</dbReference>
<evidence type="ECO:0000256" key="2">
    <source>
        <dbReference type="ARBA" id="ARBA00009370"/>
    </source>
</evidence>
<dbReference type="GO" id="GO:0004252">
    <property type="term" value="F:serine-type endopeptidase activity"/>
    <property type="evidence" value="ECO:0007669"/>
    <property type="project" value="InterPro"/>
</dbReference>
<keyword evidence="5 8" id="KW-0645">Protease</keyword>
<dbReference type="EMBL" id="AOMT01000004">
    <property type="protein sequence ID" value="KDN26124.1"/>
    <property type="molecule type" value="Genomic_DNA"/>
</dbReference>
<evidence type="ECO:0000256" key="6">
    <source>
        <dbReference type="ARBA" id="ARBA00022801"/>
    </source>
</evidence>
<dbReference type="PRINTS" id="PR00727">
    <property type="entry name" value="LEADERPTASE"/>
</dbReference>
<comment type="subcellular location">
    <subcellularLocation>
        <location evidence="9">Membrane</location>
        <topology evidence="9">Multi-pass membrane protein</topology>
    </subcellularLocation>
</comment>
<dbReference type="InterPro" id="IPR000223">
    <property type="entry name" value="Pept_S26A_signal_pept_1"/>
</dbReference>
<keyword evidence="10" id="KW-0175">Coiled coil</keyword>
<reference evidence="12 13" key="1">
    <citation type="journal article" date="2014" name="Genome Announc.">
        <title>Draft Genome Sequence of Moraxella bovoculi Strain 237T (ATCC BAA-1259T) Isolated from a Calf with Infectious Bovine Keratoconjunctivitis.</title>
        <authorList>
            <person name="Calcutt M.J."/>
            <person name="Foecking M.F."/>
            <person name="Martin N.T."/>
            <person name="Mhlanga-Mutangadura T."/>
            <person name="Reilly T.J."/>
        </authorList>
    </citation>
    <scope>NUCLEOTIDE SEQUENCE [LARGE SCALE GENOMIC DNA]</scope>
    <source>
        <strain evidence="12 13">237</strain>
    </source>
</reference>
<dbReference type="GO" id="GO:0009003">
    <property type="term" value="F:signal peptidase activity"/>
    <property type="evidence" value="ECO:0007669"/>
    <property type="project" value="UniProtKB-EC"/>
</dbReference>
<dbReference type="CDD" id="cd06530">
    <property type="entry name" value="S26_SPase_I"/>
    <property type="match status" value="1"/>
</dbReference>
<keyword evidence="8" id="KW-1133">Transmembrane helix</keyword>
<dbReference type="EC" id="3.4.21.89" evidence="3 8"/>
<feature type="active site" evidence="7">
    <location>
        <position position="140"/>
    </location>
</feature>
<dbReference type="InterPro" id="IPR019758">
    <property type="entry name" value="Pept_S26A_signal_pept_1_CS"/>
</dbReference>
<dbReference type="PANTHER" id="PTHR43390">
    <property type="entry name" value="SIGNAL PEPTIDASE I"/>
    <property type="match status" value="1"/>
</dbReference>